<feature type="transmembrane region" description="Helical" evidence="4">
    <location>
        <begin position="97"/>
        <end position="116"/>
    </location>
</feature>
<name>A0A4Y8MK02_9BURK</name>
<feature type="transmembrane region" description="Helical" evidence="4">
    <location>
        <begin position="185"/>
        <end position="204"/>
    </location>
</feature>
<evidence type="ECO:0000259" key="5">
    <source>
        <dbReference type="PROSITE" id="PS50850"/>
    </source>
</evidence>
<feature type="transmembrane region" description="Helical" evidence="4">
    <location>
        <begin position="122"/>
        <end position="143"/>
    </location>
</feature>
<feature type="transmembrane region" description="Helical" evidence="4">
    <location>
        <begin position="261"/>
        <end position="284"/>
    </location>
</feature>
<evidence type="ECO:0000313" key="6">
    <source>
        <dbReference type="EMBL" id="TFE37800.1"/>
    </source>
</evidence>
<feature type="transmembrane region" description="Helical" evidence="4">
    <location>
        <begin position="155"/>
        <end position="173"/>
    </location>
</feature>
<dbReference type="InterPro" id="IPR052952">
    <property type="entry name" value="MFS-Transporter"/>
</dbReference>
<accession>A0A4Y8MK02</accession>
<feature type="transmembrane region" description="Helical" evidence="4">
    <location>
        <begin position="385"/>
        <end position="406"/>
    </location>
</feature>
<evidence type="ECO:0000256" key="1">
    <source>
        <dbReference type="ARBA" id="ARBA00022692"/>
    </source>
</evidence>
<feature type="transmembrane region" description="Helical" evidence="4">
    <location>
        <begin position="320"/>
        <end position="341"/>
    </location>
</feature>
<organism evidence="6 7">
    <name type="scientific">Paraburkholderia dipogonis</name>
    <dbReference type="NCBI Taxonomy" id="1211383"/>
    <lineage>
        <taxon>Bacteria</taxon>
        <taxon>Pseudomonadati</taxon>
        <taxon>Pseudomonadota</taxon>
        <taxon>Betaproteobacteria</taxon>
        <taxon>Burkholderiales</taxon>
        <taxon>Burkholderiaceae</taxon>
        <taxon>Paraburkholderia</taxon>
    </lineage>
</organism>
<comment type="caution">
    <text evidence="6">The sequence shown here is derived from an EMBL/GenBank/DDBJ whole genome shotgun (WGS) entry which is preliminary data.</text>
</comment>
<dbReference type="InterPro" id="IPR020846">
    <property type="entry name" value="MFS_dom"/>
</dbReference>
<dbReference type="InterPro" id="IPR011701">
    <property type="entry name" value="MFS"/>
</dbReference>
<reference evidence="6 7" key="1">
    <citation type="submission" date="2019-03" db="EMBL/GenBank/DDBJ databases">
        <title>Complete Genome Sequence of Paraburkholderia dipogonis ICMP 19430T, a Nitrogen-fixing Symbiont of the South African Invasive Legume Dipogon lignosus in New Zealand.</title>
        <authorList>
            <person name="De Meyer S.E."/>
        </authorList>
    </citation>
    <scope>NUCLEOTIDE SEQUENCE [LARGE SCALE GENOMIC DNA]</scope>
    <source>
        <strain evidence="6 7">ICMP 19430</strain>
    </source>
</reference>
<dbReference type="EMBL" id="SNVI01000005">
    <property type="protein sequence ID" value="TFE37800.1"/>
    <property type="molecule type" value="Genomic_DNA"/>
</dbReference>
<dbReference type="GeneID" id="97310766"/>
<dbReference type="InterPro" id="IPR036259">
    <property type="entry name" value="MFS_trans_sf"/>
</dbReference>
<evidence type="ECO:0000256" key="4">
    <source>
        <dbReference type="SAM" id="Phobius"/>
    </source>
</evidence>
<keyword evidence="2 4" id="KW-1133">Transmembrane helix</keyword>
<feature type="transmembrane region" description="Helical" evidence="4">
    <location>
        <begin position="230"/>
        <end position="249"/>
    </location>
</feature>
<dbReference type="AlphaFoldDB" id="A0A4Y8MK02"/>
<dbReference type="Gene3D" id="1.20.1250.20">
    <property type="entry name" value="MFS general substrate transporter like domains"/>
    <property type="match status" value="2"/>
</dbReference>
<dbReference type="PANTHER" id="PTHR23527:SF1">
    <property type="entry name" value="BLL3282 PROTEIN"/>
    <property type="match status" value="1"/>
</dbReference>
<gene>
    <name evidence="6" type="ORF">E2553_41185</name>
</gene>
<dbReference type="PROSITE" id="PS50850">
    <property type="entry name" value="MFS"/>
    <property type="match status" value="1"/>
</dbReference>
<proteinExistence type="predicted"/>
<keyword evidence="3 4" id="KW-0472">Membrane</keyword>
<feature type="transmembrane region" description="Helical" evidence="4">
    <location>
        <begin position="26"/>
        <end position="44"/>
    </location>
</feature>
<dbReference type="SUPFAM" id="SSF103473">
    <property type="entry name" value="MFS general substrate transporter"/>
    <property type="match status" value="1"/>
</dbReference>
<keyword evidence="1 4" id="KW-0812">Transmembrane</keyword>
<evidence type="ECO:0000256" key="2">
    <source>
        <dbReference type="ARBA" id="ARBA00022989"/>
    </source>
</evidence>
<feature type="transmembrane region" description="Helical" evidence="4">
    <location>
        <begin position="296"/>
        <end position="314"/>
    </location>
</feature>
<feature type="transmembrane region" description="Helical" evidence="4">
    <location>
        <begin position="64"/>
        <end position="85"/>
    </location>
</feature>
<dbReference type="Proteomes" id="UP000297385">
    <property type="component" value="Unassembled WGS sequence"/>
</dbReference>
<sequence>METSQTPAGGTVRLDSTYAAEQRPPAYRWVVLFVVWIAFLLSYVDRVAWSTVAAPVGHSLGISVALLGAFVTAFYIGYVLANVTGGLITDTIGGKRTLVWAMIPLGIATFGFSFTHNLTVGFAIQFVMGIAAGADYSAGVKIITAWFGKDRGRAIGLYTTATSLALVIANATVPTLANVFSWQTAFRALGITTFLWAIVCLVALRDSPLKSLTVRISGSEVGELIKNRNLVLLAFAGCGALWATVGFGAWGNALMTRQYGIAPVVAGSISALFGVGAVIAKPLLGWGSDLLRGRTKLLAIVVLVCFALMLLVFGQCSTVTQFYMVAPFLGAVAFGYTPVLIAQVTQASGVKFAGAAAGLTNAVWQSGSAVAPIVVGQVYASTHSFFMALVTLAAGPVVGAVLLVFVNLHGGSAAQETSPGRRSAPSAMGN</sequence>
<feature type="domain" description="Major facilitator superfamily (MFS) profile" evidence="5">
    <location>
        <begin position="31"/>
        <end position="411"/>
    </location>
</feature>
<dbReference type="Pfam" id="PF07690">
    <property type="entry name" value="MFS_1"/>
    <property type="match status" value="1"/>
</dbReference>
<feature type="transmembrane region" description="Helical" evidence="4">
    <location>
        <begin position="353"/>
        <end position="379"/>
    </location>
</feature>
<dbReference type="GO" id="GO:0022857">
    <property type="term" value="F:transmembrane transporter activity"/>
    <property type="evidence" value="ECO:0007669"/>
    <property type="project" value="InterPro"/>
</dbReference>
<evidence type="ECO:0000256" key="3">
    <source>
        <dbReference type="ARBA" id="ARBA00023136"/>
    </source>
</evidence>
<dbReference type="RefSeq" id="WP_134466317.1">
    <property type="nucleotide sequence ID" value="NZ_JBHMFL010000148.1"/>
</dbReference>
<protein>
    <submittedName>
        <fullName evidence="6">MFS transporter</fullName>
    </submittedName>
</protein>
<dbReference type="PANTHER" id="PTHR23527">
    <property type="entry name" value="BLL3282 PROTEIN"/>
    <property type="match status" value="1"/>
</dbReference>
<evidence type="ECO:0000313" key="7">
    <source>
        <dbReference type="Proteomes" id="UP000297385"/>
    </source>
</evidence>